<dbReference type="Proteomes" id="UP000191612">
    <property type="component" value="Unassembled WGS sequence"/>
</dbReference>
<organism evidence="1 2">
    <name type="scientific">Penicillium solitum</name>
    <dbReference type="NCBI Taxonomy" id="60172"/>
    <lineage>
        <taxon>Eukaryota</taxon>
        <taxon>Fungi</taxon>
        <taxon>Dikarya</taxon>
        <taxon>Ascomycota</taxon>
        <taxon>Pezizomycotina</taxon>
        <taxon>Eurotiomycetes</taxon>
        <taxon>Eurotiomycetidae</taxon>
        <taxon>Eurotiales</taxon>
        <taxon>Aspergillaceae</taxon>
        <taxon>Penicillium</taxon>
    </lineage>
</organism>
<name>A0A1V6QTW0_9EURO</name>
<evidence type="ECO:0000313" key="1">
    <source>
        <dbReference type="EMBL" id="OQD92366.1"/>
    </source>
</evidence>
<proteinExistence type="predicted"/>
<comment type="caution">
    <text evidence="1">The sequence shown here is derived from an EMBL/GenBank/DDBJ whole genome shotgun (WGS) entry which is preliminary data.</text>
</comment>
<evidence type="ECO:0000313" key="2">
    <source>
        <dbReference type="Proteomes" id="UP000191612"/>
    </source>
</evidence>
<dbReference type="AlphaFoldDB" id="A0A1V6QTW0"/>
<protein>
    <submittedName>
        <fullName evidence="1">Uncharacterized protein</fullName>
    </submittedName>
</protein>
<sequence length="268" mass="30343">MEAIYDHLSEKSGRSWSGSDPSDVHFDHVLSTDAELCDRIKKPPMPVVSTTSNSPRSWGFRLIISLREDSYLVEDRPFDLSSSFDFCSFSMSKSTLEAVLGNLNLESEFIDTVGSQRDSAKLSFSLEDVLTARCLKYIMRTERALPSDLILAVKSTVDNNQSFTTGFLYGCTEKEAQYIIKWFKKASQALKEPTLMALLLYEIQYERYANITHGYWRRNDNLFLEIPEKAILLTELSPSTEDKTKIRDLPEIADWLSTILGCTASTAA</sequence>
<accession>A0A1V6QTW0</accession>
<dbReference type="EMBL" id="MDYO01000042">
    <property type="protein sequence ID" value="OQD92366.1"/>
    <property type="molecule type" value="Genomic_DNA"/>
</dbReference>
<reference evidence="2" key="1">
    <citation type="journal article" date="2017" name="Nat. Microbiol.">
        <title>Global analysis of biosynthetic gene clusters reveals vast potential of secondary metabolite production in Penicillium species.</title>
        <authorList>
            <person name="Nielsen J.C."/>
            <person name="Grijseels S."/>
            <person name="Prigent S."/>
            <person name="Ji B."/>
            <person name="Dainat J."/>
            <person name="Nielsen K.F."/>
            <person name="Frisvad J.C."/>
            <person name="Workman M."/>
            <person name="Nielsen J."/>
        </authorList>
    </citation>
    <scope>NUCLEOTIDE SEQUENCE [LARGE SCALE GENOMIC DNA]</scope>
    <source>
        <strain evidence="2">IBT 29525</strain>
    </source>
</reference>
<gene>
    <name evidence="1" type="ORF">PENSOL_c042G09718</name>
</gene>
<keyword evidence="2" id="KW-1185">Reference proteome</keyword>